<accession>A0A8J3EWF7</accession>
<evidence type="ECO:0000256" key="2">
    <source>
        <dbReference type="ARBA" id="ARBA00016664"/>
    </source>
</evidence>
<comment type="similarity">
    <text evidence="6 7">Belongs to the imidazoleglycerol-phosphate dehydratase family.</text>
</comment>
<evidence type="ECO:0000256" key="1">
    <source>
        <dbReference type="ARBA" id="ARBA00005047"/>
    </source>
</evidence>
<gene>
    <name evidence="6 8" type="primary">hisB</name>
    <name evidence="8" type="ORF">GCM10007380_20900</name>
</gene>
<organism evidence="8 9">
    <name type="scientific">Gottfriedia solisilvae</name>
    <dbReference type="NCBI Taxonomy" id="1516104"/>
    <lineage>
        <taxon>Bacteria</taxon>
        <taxon>Bacillati</taxon>
        <taxon>Bacillota</taxon>
        <taxon>Bacilli</taxon>
        <taxon>Bacillales</taxon>
        <taxon>Bacillaceae</taxon>
        <taxon>Gottfriedia</taxon>
    </lineage>
</organism>
<protein>
    <recommendedName>
        <fullName evidence="2 6">Imidazoleglycerol-phosphate dehydratase</fullName>
        <shortName evidence="6">IGPD</shortName>
        <ecNumber evidence="6 7">4.2.1.19</ecNumber>
    </recommendedName>
</protein>
<dbReference type="AlphaFoldDB" id="A0A8J3EWF7"/>
<dbReference type="PROSITE" id="PS00954">
    <property type="entry name" value="IGP_DEHYDRATASE_1"/>
    <property type="match status" value="1"/>
</dbReference>
<evidence type="ECO:0000313" key="9">
    <source>
        <dbReference type="Proteomes" id="UP000626244"/>
    </source>
</evidence>
<dbReference type="Pfam" id="PF00475">
    <property type="entry name" value="IGPD"/>
    <property type="match status" value="1"/>
</dbReference>
<evidence type="ECO:0000256" key="4">
    <source>
        <dbReference type="ARBA" id="ARBA00023102"/>
    </source>
</evidence>
<dbReference type="Proteomes" id="UP000626244">
    <property type="component" value="Unassembled WGS sequence"/>
</dbReference>
<evidence type="ECO:0000256" key="7">
    <source>
        <dbReference type="RuleBase" id="RU000599"/>
    </source>
</evidence>
<keyword evidence="5 6" id="KW-0456">Lyase</keyword>
<dbReference type="FunFam" id="3.30.230.40:FF:000003">
    <property type="entry name" value="Imidazoleglycerol-phosphate dehydratase HisB"/>
    <property type="match status" value="1"/>
</dbReference>
<dbReference type="GO" id="GO:0004424">
    <property type="term" value="F:imidazoleglycerol-phosphate dehydratase activity"/>
    <property type="evidence" value="ECO:0007669"/>
    <property type="project" value="UniProtKB-UniRule"/>
</dbReference>
<dbReference type="NCBIfam" id="NF002111">
    <property type="entry name" value="PRK00951.2-1"/>
    <property type="match status" value="1"/>
</dbReference>
<evidence type="ECO:0000256" key="5">
    <source>
        <dbReference type="ARBA" id="ARBA00023239"/>
    </source>
</evidence>
<dbReference type="RefSeq" id="WP_174567270.1">
    <property type="nucleotide sequence ID" value="NZ_BMHB01000001.1"/>
</dbReference>
<evidence type="ECO:0000313" key="8">
    <source>
        <dbReference type="EMBL" id="GGI14030.1"/>
    </source>
</evidence>
<dbReference type="NCBIfam" id="NF002114">
    <property type="entry name" value="PRK00951.2-4"/>
    <property type="match status" value="1"/>
</dbReference>
<proteinExistence type="inferred from homology"/>
<dbReference type="Gene3D" id="3.30.230.40">
    <property type="entry name" value="Imidazole glycerol phosphate dehydratase, domain 1"/>
    <property type="match status" value="2"/>
</dbReference>
<dbReference type="EMBL" id="BMHB01000001">
    <property type="protein sequence ID" value="GGI14030.1"/>
    <property type="molecule type" value="Genomic_DNA"/>
</dbReference>
<dbReference type="EC" id="4.2.1.19" evidence="6 7"/>
<name>A0A8J3EWF7_9BACI</name>
<dbReference type="HAMAP" id="MF_00076">
    <property type="entry name" value="HisB"/>
    <property type="match status" value="1"/>
</dbReference>
<dbReference type="UniPathway" id="UPA00031">
    <property type="reaction ID" value="UER00011"/>
</dbReference>
<keyword evidence="4 6" id="KW-0368">Histidine biosynthesis</keyword>
<dbReference type="GO" id="GO:0005737">
    <property type="term" value="C:cytoplasm"/>
    <property type="evidence" value="ECO:0007669"/>
    <property type="project" value="UniProtKB-SubCell"/>
</dbReference>
<evidence type="ECO:0000256" key="3">
    <source>
        <dbReference type="ARBA" id="ARBA00022605"/>
    </source>
</evidence>
<dbReference type="InterPro" id="IPR020565">
    <property type="entry name" value="ImidazoleglycerP_deHydtase_CS"/>
</dbReference>
<dbReference type="InterPro" id="IPR000807">
    <property type="entry name" value="ImidazoleglycerolP_deHydtase"/>
</dbReference>
<evidence type="ECO:0000256" key="6">
    <source>
        <dbReference type="HAMAP-Rule" id="MF_00076"/>
    </source>
</evidence>
<comment type="subcellular location">
    <subcellularLocation>
        <location evidence="6 7">Cytoplasm</location>
    </subcellularLocation>
</comment>
<reference evidence="9" key="1">
    <citation type="journal article" date="2019" name="Int. J. Syst. Evol. Microbiol.">
        <title>The Global Catalogue of Microorganisms (GCM) 10K type strain sequencing project: providing services to taxonomists for standard genome sequencing and annotation.</title>
        <authorList>
            <consortium name="The Broad Institute Genomics Platform"/>
            <consortium name="The Broad Institute Genome Sequencing Center for Infectious Disease"/>
            <person name="Wu L."/>
            <person name="Ma J."/>
        </authorList>
    </citation>
    <scope>NUCLEOTIDE SEQUENCE [LARGE SCALE GENOMIC DNA]</scope>
    <source>
        <strain evidence="9">CGMCC 1.14993</strain>
    </source>
</reference>
<dbReference type="GO" id="GO:0000105">
    <property type="term" value="P:L-histidine biosynthetic process"/>
    <property type="evidence" value="ECO:0007669"/>
    <property type="project" value="UniProtKB-UniRule"/>
</dbReference>
<dbReference type="PANTHER" id="PTHR23133:SF2">
    <property type="entry name" value="IMIDAZOLEGLYCEROL-PHOSPHATE DEHYDRATASE"/>
    <property type="match status" value="1"/>
</dbReference>
<dbReference type="PROSITE" id="PS00955">
    <property type="entry name" value="IGP_DEHYDRATASE_2"/>
    <property type="match status" value="1"/>
</dbReference>
<keyword evidence="6" id="KW-0963">Cytoplasm</keyword>
<dbReference type="SUPFAM" id="SSF54211">
    <property type="entry name" value="Ribosomal protein S5 domain 2-like"/>
    <property type="match status" value="2"/>
</dbReference>
<keyword evidence="3 6" id="KW-0028">Amino-acid biosynthesis</keyword>
<comment type="pathway">
    <text evidence="1 6 7">Amino-acid biosynthesis; L-histidine biosynthesis; L-histidine from 5-phospho-alpha-D-ribose 1-diphosphate: step 6/9.</text>
</comment>
<comment type="catalytic activity">
    <reaction evidence="6 7">
        <text>D-erythro-1-(imidazol-4-yl)glycerol 3-phosphate = 3-(imidazol-4-yl)-2-oxopropyl phosphate + H2O</text>
        <dbReference type="Rhea" id="RHEA:11040"/>
        <dbReference type="ChEBI" id="CHEBI:15377"/>
        <dbReference type="ChEBI" id="CHEBI:57766"/>
        <dbReference type="ChEBI" id="CHEBI:58278"/>
        <dbReference type="EC" id="4.2.1.19"/>
    </reaction>
</comment>
<dbReference type="NCBIfam" id="NF002107">
    <property type="entry name" value="PRK00951.1-2"/>
    <property type="match status" value="1"/>
</dbReference>
<dbReference type="FunFam" id="3.30.230.40:FF:000001">
    <property type="entry name" value="Imidazoleglycerol-phosphate dehydratase HisB"/>
    <property type="match status" value="1"/>
</dbReference>
<dbReference type="InterPro" id="IPR020568">
    <property type="entry name" value="Ribosomal_Su5_D2-typ_SF"/>
</dbReference>
<comment type="caution">
    <text evidence="8">The sequence shown here is derived from an EMBL/GenBank/DDBJ whole genome shotgun (WGS) entry which is preliminary data.</text>
</comment>
<keyword evidence="9" id="KW-1185">Reference proteome</keyword>
<sequence>MRIANISRQTKETNIYLKLNLDGDGNSNIYTGIGFLDHMLTLFCFHSGVDMELNCVGDLDVDDHHTTEDVGIAIGKALLESLGEKIGINRYGSSYIPMDETLARVVIDFSGRPYLVYNARLERERVGTMDTQNIKEFFKALSSEAKMNCHMEVLYGDNDHHKIEALFKAFGRAIKQAIEVNSTKLPSTKGLL</sequence>
<dbReference type="PANTHER" id="PTHR23133">
    <property type="entry name" value="IMIDAZOLEGLYCEROL-PHOSPHATE DEHYDRATASE HIS7"/>
    <property type="match status" value="1"/>
</dbReference>
<dbReference type="InterPro" id="IPR038494">
    <property type="entry name" value="IGPD_sf"/>
</dbReference>
<dbReference type="CDD" id="cd07914">
    <property type="entry name" value="IGPD"/>
    <property type="match status" value="1"/>
</dbReference>